<evidence type="ECO:0000313" key="7">
    <source>
        <dbReference type="Proteomes" id="UP000199758"/>
    </source>
</evidence>
<dbReference type="AlphaFoldDB" id="A0A1M5RM83"/>
<proteinExistence type="predicted"/>
<dbReference type="GO" id="GO:0012505">
    <property type="term" value="C:endomembrane system"/>
    <property type="evidence" value="ECO:0007669"/>
    <property type="project" value="UniProtKB-SubCell"/>
</dbReference>
<dbReference type="PANTHER" id="PTHR30024:SF43">
    <property type="entry name" value="BLL4572 PROTEIN"/>
    <property type="match status" value="1"/>
</dbReference>
<evidence type="ECO:0000256" key="4">
    <source>
        <dbReference type="ARBA" id="ARBA00022519"/>
    </source>
</evidence>
<keyword evidence="2" id="KW-0813">Transport</keyword>
<protein>
    <submittedName>
        <fullName evidence="6">Nitrate/nitrite transport system substrate-binding protein</fullName>
    </submittedName>
</protein>
<dbReference type="EMBL" id="FQWZ01000008">
    <property type="protein sequence ID" value="SHH27345.1"/>
    <property type="molecule type" value="Genomic_DNA"/>
</dbReference>
<keyword evidence="4" id="KW-0997">Cell inner membrane</keyword>
<dbReference type="CDD" id="cd13553">
    <property type="entry name" value="PBP2_NrtA_CpmA_like"/>
    <property type="match status" value="1"/>
</dbReference>
<organism evidence="6 7">
    <name type="scientific">Hydrocarboniphaga daqingensis</name>
    <dbReference type="NCBI Taxonomy" id="490188"/>
    <lineage>
        <taxon>Bacteria</taxon>
        <taxon>Pseudomonadati</taxon>
        <taxon>Pseudomonadota</taxon>
        <taxon>Gammaproteobacteria</taxon>
        <taxon>Nevskiales</taxon>
        <taxon>Nevskiaceae</taxon>
        <taxon>Hydrocarboniphaga</taxon>
    </lineage>
</organism>
<dbReference type="InterPro" id="IPR044527">
    <property type="entry name" value="NrtA/CpmA_ABC-bd_dom"/>
</dbReference>
<dbReference type="Pfam" id="PF13379">
    <property type="entry name" value="NMT1_2"/>
    <property type="match status" value="1"/>
</dbReference>
<comment type="subcellular location">
    <subcellularLocation>
        <location evidence="1">Endomembrane system</location>
    </subcellularLocation>
</comment>
<dbReference type="OrthoDB" id="9815454at2"/>
<keyword evidence="7" id="KW-1185">Reference proteome</keyword>
<evidence type="ECO:0000256" key="2">
    <source>
        <dbReference type="ARBA" id="ARBA00022448"/>
    </source>
</evidence>
<reference evidence="6 7" key="1">
    <citation type="submission" date="2016-11" db="EMBL/GenBank/DDBJ databases">
        <authorList>
            <person name="Jaros S."/>
            <person name="Januszkiewicz K."/>
            <person name="Wedrychowicz H."/>
        </authorList>
    </citation>
    <scope>NUCLEOTIDE SEQUENCE [LARGE SCALE GENOMIC DNA]</scope>
    <source>
        <strain evidence="6 7">CGMCC 1.7049</strain>
    </source>
</reference>
<evidence type="ECO:0000256" key="5">
    <source>
        <dbReference type="ARBA" id="ARBA00023136"/>
    </source>
</evidence>
<evidence type="ECO:0000256" key="1">
    <source>
        <dbReference type="ARBA" id="ARBA00004308"/>
    </source>
</evidence>
<dbReference type="SUPFAM" id="SSF53850">
    <property type="entry name" value="Periplasmic binding protein-like II"/>
    <property type="match status" value="1"/>
</dbReference>
<dbReference type="Gene3D" id="3.40.190.10">
    <property type="entry name" value="Periplasmic binding protein-like II"/>
    <property type="match status" value="2"/>
</dbReference>
<accession>A0A1M5RM83</accession>
<dbReference type="STRING" id="490188.SAMN04488068_3086"/>
<dbReference type="RefSeq" id="WP_072898967.1">
    <property type="nucleotide sequence ID" value="NZ_FQWZ01000008.1"/>
</dbReference>
<gene>
    <name evidence="6" type="ORF">SAMN04488068_3086</name>
</gene>
<sequence>MALEKNDIKLGLVPLIDAAPLIVAKEKGFFEEQGLNVTLSVEASWASIRDKVAAGLLDAAHMLAPMPIAATAGIDGVGVPMMTALSLNLNGNAIAVSQSLYWRLQLDELTPISVGERLKRVLEADRAAGAPPRVFAHVFPFSPHHYELRYWLAGCDIDPDRDLQLVVIPPPQMVRALRDGSIDGFCVGAPWGAVAQAAGIGRVVLNKYQIWNNSPEKVLGVTRAWAEAHPQTHLALIAALIRAAQWLDQPANRSEAARLIVEGHYVEATPETVHESLAVGAPGKPENAGLVFHAGAATFPWVSHALWFVGQMRRWNQLPPGIDGDALARASYRPDLYRAAAAQFGMPCPAVDLKSEGQHTGIHTLSPDHTIELGADRFFDGAGYSPS</sequence>
<name>A0A1M5RM83_9GAMM</name>
<keyword evidence="3" id="KW-1003">Cell membrane</keyword>
<evidence type="ECO:0000256" key="3">
    <source>
        <dbReference type="ARBA" id="ARBA00022475"/>
    </source>
</evidence>
<dbReference type="Proteomes" id="UP000199758">
    <property type="component" value="Unassembled WGS sequence"/>
</dbReference>
<dbReference type="PANTHER" id="PTHR30024">
    <property type="entry name" value="ALIPHATIC SULFONATES-BINDING PROTEIN-RELATED"/>
    <property type="match status" value="1"/>
</dbReference>
<evidence type="ECO:0000313" key="6">
    <source>
        <dbReference type="EMBL" id="SHH27345.1"/>
    </source>
</evidence>
<keyword evidence="5" id="KW-0472">Membrane</keyword>